<keyword evidence="2" id="KW-1185">Reference proteome</keyword>
<dbReference type="EMBL" id="JBFOLJ010000006">
    <property type="protein sequence ID" value="KAL2528437.1"/>
    <property type="molecule type" value="Genomic_DNA"/>
</dbReference>
<organism evidence="1 2">
    <name type="scientific">Forsythia ovata</name>
    <dbReference type="NCBI Taxonomy" id="205694"/>
    <lineage>
        <taxon>Eukaryota</taxon>
        <taxon>Viridiplantae</taxon>
        <taxon>Streptophyta</taxon>
        <taxon>Embryophyta</taxon>
        <taxon>Tracheophyta</taxon>
        <taxon>Spermatophyta</taxon>
        <taxon>Magnoliopsida</taxon>
        <taxon>eudicotyledons</taxon>
        <taxon>Gunneridae</taxon>
        <taxon>Pentapetalae</taxon>
        <taxon>asterids</taxon>
        <taxon>lamiids</taxon>
        <taxon>Lamiales</taxon>
        <taxon>Oleaceae</taxon>
        <taxon>Forsythieae</taxon>
        <taxon>Forsythia</taxon>
    </lineage>
</organism>
<evidence type="ECO:0000313" key="1">
    <source>
        <dbReference type="EMBL" id="KAL2528437.1"/>
    </source>
</evidence>
<comment type="caution">
    <text evidence="1">The sequence shown here is derived from an EMBL/GenBank/DDBJ whole genome shotgun (WGS) entry which is preliminary data.</text>
</comment>
<sequence length="104" mass="12071">MPPSPEQVIDQIFPKSRTTIDEVVYSFACILPSYSAGKNEQQGETFEIVKGISWFQALERWEDHEKDIYLISVKESDILSWRVLKQRQVERRGTIDDARQLSAP</sequence>
<dbReference type="Proteomes" id="UP001604277">
    <property type="component" value="Unassembled WGS sequence"/>
</dbReference>
<proteinExistence type="predicted"/>
<name>A0ABD1UTU9_9LAMI</name>
<reference evidence="2" key="1">
    <citation type="submission" date="2024-07" db="EMBL/GenBank/DDBJ databases">
        <title>Two chromosome-level genome assemblies of Korean endemic species Abeliophyllum distichum and Forsythia ovata (Oleaceae).</title>
        <authorList>
            <person name="Jang H."/>
        </authorList>
    </citation>
    <scope>NUCLEOTIDE SEQUENCE [LARGE SCALE GENOMIC DNA]</scope>
</reference>
<gene>
    <name evidence="1" type="ORF">Fot_21038</name>
</gene>
<dbReference type="AlphaFoldDB" id="A0ABD1UTU9"/>
<protein>
    <submittedName>
        <fullName evidence="1">Uncharacterized protein</fullName>
    </submittedName>
</protein>
<evidence type="ECO:0000313" key="2">
    <source>
        <dbReference type="Proteomes" id="UP001604277"/>
    </source>
</evidence>
<accession>A0ABD1UTU9</accession>